<dbReference type="GO" id="GO:0006508">
    <property type="term" value="P:proteolysis"/>
    <property type="evidence" value="ECO:0007669"/>
    <property type="project" value="UniProtKB-KW"/>
</dbReference>
<dbReference type="AlphaFoldDB" id="A0A562UX34"/>
<accession>A0A562UX34</accession>
<evidence type="ECO:0000256" key="5">
    <source>
        <dbReference type="ARBA" id="ARBA00022801"/>
    </source>
</evidence>
<evidence type="ECO:0000256" key="2">
    <source>
        <dbReference type="ARBA" id="ARBA00022670"/>
    </source>
</evidence>
<keyword evidence="3" id="KW-0479">Metal-binding</keyword>
<feature type="signal peptide" evidence="7">
    <location>
        <begin position="1"/>
        <end position="26"/>
    </location>
</feature>
<keyword evidence="2" id="KW-0645">Protease</keyword>
<dbReference type="InterPro" id="IPR007484">
    <property type="entry name" value="Peptidase_M28"/>
</dbReference>
<evidence type="ECO:0000256" key="6">
    <source>
        <dbReference type="ARBA" id="ARBA00022833"/>
    </source>
</evidence>
<keyword evidence="4 7" id="KW-0732">Signal</keyword>
<dbReference type="Gene3D" id="3.40.630.10">
    <property type="entry name" value="Zn peptidases"/>
    <property type="match status" value="1"/>
</dbReference>
<feature type="chain" id="PRO_5021972119" evidence="7">
    <location>
        <begin position="27"/>
        <end position="496"/>
    </location>
</feature>
<evidence type="ECO:0000313" key="9">
    <source>
        <dbReference type="EMBL" id="TWJ10201.1"/>
    </source>
</evidence>
<evidence type="ECO:0000256" key="3">
    <source>
        <dbReference type="ARBA" id="ARBA00022723"/>
    </source>
</evidence>
<keyword evidence="5" id="KW-0378">Hydrolase</keyword>
<dbReference type="Pfam" id="PF04389">
    <property type="entry name" value="Peptidase_M28"/>
    <property type="match status" value="1"/>
</dbReference>
<evidence type="ECO:0000256" key="1">
    <source>
        <dbReference type="ARBA" id="ARBA00022438"/>
    </source>
</evidence>
<keyword evidence="1" id="KW-0031">Aminopeptidase</keyword>
<evidence type="ECO:0000259" key="8">
    <source>
        <dbReference type="Pfam" id="PF04389"/>
    </source>
</evidence>
<dbReference type="SUPFAM" id="SSF53187">
    <property type="entry name" value="Zn-dependent exopeptidases"/>
    <property type="match status" value="1"/>
</dbReference>
<dbReference type="InterPro" id="IPR045175">
    <property type="entry name" value="M28_fam"/>
</dbReference>
<dbReference type="GO" id="GO:0046872">
    <property type="term" value="F:metal ion binding"/>
    <property type="evidence" value="ECO:0007669"/>
    <property type="project" value="UniProtKB-KW"/>
</dbReference>
<dbReference type="PANTHER" id="PTHR12147:SF56">
    <property type="entry name" value="AMINOPEPTIDASE YDR415C-RELATED"/>
    <property type="match status" value="1"/>
</dbReference>
<dbReference type="EMBL" id="VLLK01000001">
    <property type="protein sequence ID" value="TWJ10201.1"/>
    <property type="molecule type" value="Genomic_DNA"/>
</dbReference>
<dbReference type="GO" id="GO:0008235">
    <property type="term" value="F:metalloexopeptidase activity"/>
    <property type="evidence" value="ECO:0007669"/>
    <property type="project" value="InterPro"/>
</dbReference>
<proteinExistence type="predicted"/>
<evidence type="ECO:0000313" key="10">
    <source>
        <dbReference type="Proteomes" id="UP000320547"/>
    </source>
</evidence>
<dbReference type="Proteomes" id="UP000320547">
    <property type="component" value="Unassembled WGS sequence"/>
</dbReference>
<dbReference type="PANTHER" id="PTHR12147">
    <property type="entry name" value="METALLOPEPTIDASE M28 FAMILY MEMBER"/>
    <property type="match status" value="1"/>
</dbReference>
<dbReference type="GO" id="GO:0004177">
    <property type="term" value="F:aminopeptidase activity"/>
    <property type="evidence" value="ECO:0007669"/>
    <property type="project" value="UniProtKB-KW"/>
</dbReference>
<feature type="domain" description="Peptidase M28" evidence="8">
    <location>
        <begin position="275"/>
        <end position="472"/>
    </location>
</feature>
<dbReference type="STRING" id="476157.GCA_001663155_01495"/>
<gene>
    <name evidence="9" type="ORF">JN10_1861</name>
</gene>
<comment type="caution">
    <text evidence="9">The sequence shown here is derived from an EMBL/GenBank/DDBJ whole genome shotgun (WGS) entry which is preliminary data.</text>
</comment>
<name>A0A562UX34_9SPHN</name>
<keyword evidence="10" id="KW-1185">Reference proteome</keyword>
<reference evidence="9 10" key="1">
    <citation type="submission" date="2019-07" db="EMBL/GenBank/DDBJ databases">
        <title>Genomic Encyclopedia of Archaeal and Bacterial Type Strains, Phase II (KMG-II): from individual species to whole genera.</title>
        <authorList>
            <person name="Goeker M."/>
        </authorList>
    </citation>
    <scope>NUCLEOTIDE SEQUENCE [LARGE SCALE GENOMIC DNA]</scope>
    <source>
        <strain evidence="9 10">ATCC BAA-2084</strain>
    </source>
</reference>
<dbReference type="PROSITE" id="PS51257">
    <property type="entry name" value="PROKAR_LIPOPROTEIN"/>
    <property type="match status" value="1"/>
</dbReference>
<sequence>MTRRHITTWFRSAFALSLGLTLAACASTGINVSPSEFAQIEGRLSSHIDVLASEEFAGRRPGTIGETKTLDYMRGQLEPAGFVSGTNDPANPWNAPVPLVSIVGDSGLAQFKVGQRIIPINSEAIATATDARRALMEDAETVFVGYADTEVDEEIVRGRVAIMLSDPGLSPARRAALHELGPAAVVTVVESAQSTAQIRQFQMRERLVLASQANENVSVFMAREELAKAIGENRWGELLANADASKGTGEFDPVLLNLKLTLDARTDRRDVSSRNFIARLPGAKPDAGAVLLLGHWDHFGECGPEDAEDRLCNGAVDNASGIGLMIELGKRLASGKPMDRDLYILGTTAEEWGLLGAVAFSDAPPVPLDEFVAAFNFDTVAISPEGSPVGFIGEGRTPLDEIIKQTIADVDRELAPRELTEPFLQRQDGWALLQRDVPAVLLSNAFGSEERLTAFLSGDYHQPSDEPGDIELGGAVDDLLLHELLIRRVADTEVYP</sequence>
<protein>
    <submittedName>
        <fullName evidence="9">Peptidase M28-like protein</fullName>
    </submittedName>
</protein>
<evidence type="ECO:0000256" key="4">
    <source>
        <dbReference type="ARBA" id="ARBA00022729"/>
    </source>
</evidence>
<evidence type="ECO:0000256" key="7">
    <source>
        <dbReference type="SAM" id="SignalP"/>
    </source>
</evidence>
<organism evidence="9 10">
    <name type="scientific">Altererythrobacter ishigakiensis</name>
    <dbReference type="NCBI Taxonomy" id="476157"/>
    <lineage>
        <taxon>Bacteria</taxon>
        <taxon>Pseudomonadati</taxon>
        <taxon>Pseudomonadota</taxon>
        <taxon>Alphaproteobacteria</taxon>
        <taxon>Sphingomonadales</taxon>
        <taxon>Erythrobacteraceae</taxon>
        <taxon>Altererythrobacter</taxon>
    </lineage>
</organism>
<keyword evidence="6" id="KW-0862">Zinc</keyword>